<evidence type="ECO:0000256" key="2">
    <source>
        <dbReference type="SAM" id="Phobius"/>
    </source>
</evidence>
<evidence type="ECO:0000256" key="1">
    <source>
        <dbReference type="SAM" id="MobiDB-lite"/>
    </source>
</evidence>
<keyword evidence="4" id="KW-1185">Reference proteome</keyword>
<dbReference type="KEGG" id="puo:RZN69_08520"/>
<reference evidence="3 4" key="1">
    <citation type="submission" date="2023-10" db="EMBL/GenBank/DDBJ databases">
        <title>Rubellicoccus peritrichatus gen. nov., sp. nov., isolated from an algae of coral reef tank.</title>
        <authorList>
            <person name="Luo J."/>
        </authorList>
    </citation>
    <scope>NUCLEOTIDE SEQUENCE [LARGE SCALE GENOMIC DNA]</scope>
    <source>
        <strain evidence="3 4">CR14</strain>
    </source>
</reference>
<protein>
    <submittedName>
        <fullName evidence="3">Uncharacterized protein</fullName>
    </submittedName>
</protein>
<evidence type="ECO:0000313" key="4">
    <source>
        <dbReference type="Proteomes" id="UP001304300"/>
    </source>
</evidence>
<keyword evidence="2" id="KW-0472">Membrane</keyword>
<feature type="compositionally biased region" description="Polar residues" evidence="1">
    <location>
        <begin position="102"/>
        <end position="117"/>
    </location>
</feature>
<feature type="transmembrane region" description="Helical" evidence="2">
    <location>
        <begin position="24"/>
        <end position="45"/>
    </location>
</feature>
<dbReference type="AlphaFoldDB" id="A0AAQ3LFY8"/>
<dbReference type="EMBL" id="CP136920">
    <property type="protein sequence ID" value="WOO43135.1"/>
    <property type="molecule type" value="Genomic_DNA"/>
</dbReference>
<dbReference type="RefSeq" id="WP_317835674.1">
    <property type="nucleotide sequence ID" value="NZ_CP136920.1"/>
</dbReference>
<name>A0AAQ3LFY8_9BACT</name>
<organism evidence="3 4">
    <name type="scientific">Rubellicoccus peritrichatus</name>
    <dbReference type="NCBI Taxonomy" id="3080537"/>
    <lineage>
        <taxon>Bacteria</taxon>
        <taxon>Pseudomonadati</taxon>
        <taxon>Verrucomicrobiota</taxon>
        <taxon>Opitutia</taxon>
        <taxon>Puniceicoccales</taxon>
        <taxon>Cerasicoccaceae</taxon>
        <taxon>Rubellicoccus</taxon>
    </lineage>
</organism>
<keyword evidence="2" id="KW-0812">Transmembrane</keyword>
<dbReference type="Proteomes" id="UP001304300">
    <property type="component" value="Chromosome"/>
</dbReference>
<keyword evidence="2" id="KW-1133">Transmembrane helix</keyword>
<sequence length="124" mass="13854">MNNNHHWIERFGSPKAPRLQPIDFITFLILVILITLASVVIVSAFNTPKADIEDFQSVACMVFGEIPERPAVGFHETQAADDFHENQICLWAKMIATETYADDTTQPGSSRGNTHQQPEAELLS</sequence>
<evidence type="ECO:0000313" key="3">
    <source>
        <dbReference type="EMBL" id="WOO43135.1"/>
    </source>
</evidence>
<accession>A0AAQ3LFY8</accession>
<proteinExistence type="predicted"/>
<feature type="region of interest" description="Disordered" evidence="1">
    <location>
        <begin position="102"/>
        <end position="124"/>
    </location>
</feature>
<gene>
    <name evidence="3" type="ORF">RZN69_08520</name>
</gene>